<dbReference type="Gene3D" id="6.20.110.10">
    <property type="match status" value="1"/>
</dbReference>
<organism evidence="2 3">
    <name type="scientific">Lysinibacillus fusiformis</name>
    <dbReference type="NCBI Taxonomy" id="28031"/>
    <lineage>
        <taxon>Bacteria</taxon>
        <taxon>Bacillati</taxon>
        <taxon>Bacillota</taxon>
        <taxon>Bacilli</taxon>
        <taxon>Bacillales</taxon>
        <taxon>Bacillaceae</taxon>
        <taxon>Lysinibacillus</taxon>
    </lineage>
</organism>
<protein>
    <recommendedName>
        <fullName evidence="1">Prophage endopeptidase tail N-terminal domain-containing protein</fullName>
    </recommendedName>
</protein>
<dbReference type="RefSeq" id="WP_069481607.1">
    <property type="nucleotide sequence ID" value="NZ_KV766182.1"/>
</dbReference>
<dbReference type="InterPro" id="IPR044051">
    <property type="entry name" value="Prophage_tail_N"/>
</dbReference>
<feature type="domain" description="Prophage endopeptidase tail N-terminal" evidence="1">
    <location>
        <begin position="4"/>
        <end position="82"/>
    </location>
</feature>
<gene>
    <name evidence="2" type="ORF">BG258_12300</name>
</gene>
<comment type="caution">
    <text evidence="2">The sequence shown here is derived from an EMBL/GenBank/DDBJ whole genome shotgun (WGS) entry which is preliminary data.</text>
</comment>
<reference evidence="2 3" key="1">
    <citation type="submission" date="2016-09" db="EMBL/GenBank/DDBJ databases">
        <title>Draft genome sequence of the soil isolate, Lysinibacillus fusiformis M5, a potential hypoxanthine producer.</title>
        <authorList>
            <person name="Gallegos-Monterrosa R."/>
            <person name="Maroti G."/>
            <person name="Balint B."/>
            <person name="Kovacs A.T."/>
        </authorList>
    </citation>
    <scope>NUCLEOTIDE SEQUENCE [LARGE SCALE GENOMIC DNA]</scope>
    <source>
        <strain evidence="2 3">M5</strain>
    </source>
</reference>
<accession>A0A1E4R8E1</accession>
<evidence type="ECO:0000313" key="3">
    <source>
        <dbReference type="Proteomes" id="UP000094784"/>
    </source>
</evidence>
<name>A0A1E4R8E1_9BACI</name>
<dbReference type="Proteomes" id="UP000094784">
    <property type="component" value="Unassembled WGS sequence"/>
</dbReference>
<evidence type="ECO:0000313" key="2">
    <source>
        <dbReference type="EMBL" id="ODV56618.1"/>
    </source>
</evidence>
<sequence length="126" mass="14282">MLSITNYEGTLTEALVCRGKPVVRKNIDDVFKLTLDASERDNPHSFNLIAEEGFIEAAGFQFRIKQMQQKSRGNVKSVKAQHIFFDNIWRRQEGTNGGHKTLNNLPLLHYGIQGVPLLVILMKMAI</sequence>
<evidence type="ECO:0000259" key="1">
    <source>
        <dbReference type="Pfam" id="PF18994"/>
    </source>
</evidence>
<dbReference type="OrthoDB" id="2311165at2"/>
<dbReference type="EMBL" id="MECQ01000001">
    <property type="protein sequence ID" value="ODV56618.1"/>
    <property type="molecule type" value="Genomic_DNA"/>
</dbReference>
<proteinExistence type="predicted"/>
<dbReference type="AlphaFoldDB" id="A0A1E4R8E1"/>
<dbReference type="Pfam" id="PF18994">
    <property type="entry name" value="Prophage_tailD1"/>
    <property type="match status" value="1"/>
</dbReference>